<dbReference type="Proteomes" id="UP000807115">
    <property type="component" value="Chromosome 4"/>
</dbReference>
<dbReference type="AlphaFoldDB" id="A0A921R200"/>
<protein>
    <submittedName>
        <fullName evidence="2">Uncharacterized protein</fullName>
    </submittedName>
</protein>
<evidence type="ECO:0000313" key="3">
    <source>
        <dbReference type="Proteomes" id="UP000807115"/>
    </source>
</evidence>
<organism evidence="2 3">
    <name type="scientific">Sorghum bicolor</name>
    <name type="common">Sorghum</name>
    <name type="synonym">Sorghum vulgare</name>
    <dbReference type="NCBI Taxonomy" id="4558"/>
    <lineage>
        <taxon>Eukaryota</taxon>
        <taxon>Viridiplantae</taxon>
        <taxon>Streptophyta</taxon>
        <taxon>Embryophyta</taxon>
        <taxon>Tracheophyta</taxon>
        <taxon>Spermatophyta</taxon>
        <taxon>Magnoliopsida</taxon>
        <taxon>Liliopsida</taxon>
        <taxon>Poales</taxon>
        <taxon>Poaceae</taxon>
        <taxon>PACMAD clade</taxon>
        <taxon>Panicoideae</taxon>
        <taxon>Andropogonodae</taxon>
        <taxon>Andropogoneae</taxon>
        <taxon>Sorghinae</taxon>
        <taxon>Sorghum</taxon>
    </lineage>
</organism>
<gene>
    <name evidence="2" type="ORF">BDA96_04G089800</name>
</gene>
<reference evidence="2" key="2">
    <citation type="submission" date="2020-10" db="EMBL/GenBank/DDBJ databases">
        <authorList>
            <person name="Cooper E.A."/>
            <person name="Brenton Z.W."/>
            <person name="Flinn B.S."/>
            <person name="Jenkins J."/>
            <person name="Shu S."/>
            <person name="Flowers D."/>
            <person name="Luo F."/>
            <person name="Wang Y."/>
            <person name="Xia P."/>
            <person name="Barry K."/>
            <person name="Daum C."/>
            <person name="Lipzen A."/>
            <person name="Yoshinaga Y."/>
            <person name="Schmutz J."/>
            <person name="Saski C."/>
            <person name="Vermerris W."/>
            <person name="Kresovich S."/>
        </authorList>
    </citation>
    <scope>NUCLEOTIDE SEQUENCE</scope>
</reference>
<evidence type="ECO:0000313" key="2">
    <source>
        <dbReference type="EMBL" id="KAG0532217.1"/>
    </source>
</evidence>
<reference evidence="2" key="1">
    <citation type="journal article" date="2019" name="BMC Genomics">
        <title>A new reference genome for Sorghum bicolor reveals high levels of sequence similarity between sweet and grain genotypes: implications for the genetics of sugar metabolism.</title>
        <authorList>
            <person name="Cooper E.A."/>
            <person name="Brenton Z.W."/>
            <person name="Flinn B.S."/>
            <person name="Jenkins J."/>
            <person name="Shu S."/>
            <person name="Flowers D."/>
            <person name="Luo F."/>
            <person name="Wang Y."/>
            <person name="Xia P."/>
            <person name="Barry K."/>
            <person name="Daum C."/>
            <person name="Lipzen A."/>
            <person name="Yoshinaga Y."/>
            <person name="Schmutz J."/>
            <person name="Saski C."/>
            <person name="Vermerris W."/>
            <person name="Kresovich S."/>
        </authorList>
    </citation>
    <scope>NUCLEOTIDE SEQUENCE</scope>
</reference>
<accession>A0A921R200</accession>
<name>A0A921R200_SORBI</name>
<proteinExistence type="predicted"/>
<feature type="region of interest" description="Disordered" evidence="1">
    <location>
        <begin position="145"/>
        <end position="183"/>
    </location>
</feature>
<feature type="compositionally biased region" description="Basic and acidic residues" evidence="1">
    <location>
        <begin position="154"/>
        <end position="171"/>
    </location>
</feature>
<feature type="compositionally biased region" description="Basic and acidic residues" evidence="1">
    <location>
        <begin position="1"/>
        <end position="14"/>
    </location>
</feature>
<evidence type="ECO:0000256" key="1">
    <source>
        <dbReference type="SAM" id="MobiDB-lite"/>
    </source>
</evidence>
<dbReference type="EMBL" id="CM027683">
    <property type="protein sequence ID" value="KAG0532217.1"/>
    <property type="molecule type" value="Genomic_DNA"/>
</dbReference>
<feature type="region of interest" description="Disordered" evidence="1">
    <location>
        <begin position="1"/>
        <end position="35"/>
    </location>
</feature>
<comment type="caution">
    <text evidence="2">The sequence shown here is derived from an EMBL/GenBank/DDBJ whole genome shotgun (WGS) entry which is preliminary data.</text>
</comment>
<sequence length="273" mass="30019">MERSRRRKQSGDGQRHRRRHVLPSSNSGHRRTEQARLLPACARDGWRQGRRGAAVCPFLLGCSVVPSLRPPRARSQLRPADNTQRPVSVCVCPCACAGVYVHPLMFSVTVPHSSNTPQSQSFRSGKAKKDGRYFSASLPNLTVRWRHGSSSSSSRDDGGSHRQRPCARDQAGRAPSEPPGTRMTRCASSSCAISSWDGNFLSFRSSPITSRIIIGGPTVVKQVFREQIKSCIHPTTWSRRSCAPGIVTQGIACPFGRHLSPSVLIHFVSNKIK</sequence>